<dbReference type="Proteomes" id="UP000813444">
    <property type="component" value="Unassembled WGS sequence"/>
</dbReference>
<dbReference type="InterPro" id="IPR052895">
    <property type="entry name" value="HetReg/Transcr_Mod"/>
</dbReference>
<evidence type="ECO:0000259" key="1">
    <source>
        <dbReference type="Pfam" id="PF06985"/>
    </source>
</evidence>
<feature type="domain" description="Heterokaryon incompatibility" evidence="1">
    <location>
        <begin position="201"/>
        <end position="295"/>
    </location>
</feature>
<dbReference type="AlphaFoldDB" id="A0A8K0SD13"/>
<dbReference type="EMBL" id="JAGPNK010000034">
    <property type="protein sequence ID" value="KAH7303411.1"/>
    <property type="molecule type" value="Genomic_DNA"/>
</dbReference>
<comment type="caution">
    <text evidence="2">The sequence shown here is derived from an EMBL/GenBank/DDBJ whole genome shotgun (WGS) entry which is preliminary data.</text>
</comment>
<reference evidence="2" key="1">
    <citation type="journal article" date="2021" name="Nat. Commun.">
        <title>Genetic determinants of endophytism in the Arabidopsis root mycobiome.</title>
        <authorList>
            <person name="Mesny F."/>
            <person name="Miyauchi S."/>
            <person name="Thiergart T."/>
            <person name="Pickel B."/>
            <person name="Atanasova L."/>
            <person name="Karlsson M."/>
            <person name="Huettel B."/>
            <person name="Barry K.W."/>
            <person name="Haridas S."/>
            <person name="Chen C."/>
            <person name="Bauer D."/>
            <person name="Andreopoulos W."/>
            <person name="Pangilinan J."/>
            <person name="LaButti K."/>
            <person name="Riley R."/>
            <person name="Lipzen A."/>
            <person name="Clum A."/>
            <person name="Drula E."/>
            <person name="Henrissat B."/>
            <person name="Kohler A."/>
            <person name="Grigoriev I.V."/>
            <person name="Martin F.M."/>
            <person name="Hacquard S."/>
        </authorList>
    </citation>
    <scope>NUCLEOTIDE SEQUENCE</scope>
    <source>
        <strain evidence="2">MPI-CAGE-CH-0235</strain>
    </source>
</reference>
<sequence length="689" mass="76848">MMLDEQKDDLVDMDFPKDINSFSFGSIAGHNIVIAGFQQTGGNMAAAVESARLDISSNVGARMDLYKRLPLDKTKSEIRLFCLTSCEPPSPSSGSSRPQLAGFLGVVRLEGRHRRRLPYRAVSYVWGEPTLSDTLVLNDGYRLAVTPTVVDALSTFWLHAGPQPVARGRGWGDSEELSDGDLGAWSLEDEPQALLRDPPGMLFWVDQVCIDQRNGEERGHQVGLMSKVYSWAWRTLVWLGQVEHLQHQSRFKVAYSHLLMERFRALDDEPDDITMEDLMVLLSSTWFTRIWVVQEFVLSHHVSLFYGSFRIPRKFIADLADIFKRLSSTYMLYCMPARLQSSLRNCHAMISLRYLGGKPSLFDVLYAQSLCSEFNCTDPHDRVYALLGFLRLGEELPFQPDYDSTVAEAYRMLAAASLKQGLIVKLLAFAGLQEPGDGGGSDDYIPSWCPTHRTTKSTSKYLRMQMTWDSSGPRVQHQAGSDELRIWGKIDGEAVENAGLVVDGSRYGASVLDIINWILELSISSPGCGNKSTSEFALDTLARLMSFDSSLSFPFVSLEAFKDWHNFVNVYQSSSRCFSFASGEQPTQQSARQVTEAASKVGDYGTFFQDAIHDHRLCLTTAGRFGVFPRLSRIGDVIAVISGLSLPLVLRPVAGEGGQYMLVGAAFVLDFPKLPYNLAENDFTWVVLV</sequence>
<keyword evidence="3" id="KW-1185">Reference proteome</keyword>
<organism evidence="2 3">
    <name type="scientific">Stachybotrys elegans</name>
    <dbReference type="NCBI Taxonomy" id="80388"/>
    <lineage>
        <taxon>Eukaryota</taxon>
        <taxon>Fungi</taxon>
        <taxon>Dikarya</taxon>
        <taxon>Ascomycota</taxon>
        <taxon>Pezizomycotina</taxon>
        <taxon>Sordariomycetes</taxon>
        <taxon>Hypocreomycetidae</taxon>
        <taxon>Hypocreales</taxon>
        <taxon>Stachybotryaceae</taxon>
        <taxon>Stachybotrys</taxon>
    </lineage>
</organism>
<dbReference type="Pfam" id="PF06985">
    <property type="entry name" value="HET"/>
    <property type="match status" value="1"/>
</dbReference>
<gene>
    <name evidence="2" type="ORF">B0I35DRAFT_485218</name>
</gene>
<protein>
    <submittedName>
        <fullName evidence="2">Heterokaryon incompatibility protein-domain-containing protein</fullName>
    </submittedName>
</protein>
<dbReference type="Pfam" id="PF26639">
    <property type="entry name" value="Het-6_barrel"/>
    <property type="match status" value="1"/>
</dbReference>
<proteinExistence type="predicted"/>
<evidence type="ECO:0000313" key="2">
    <source>
        <dbReference type="EMBL" id="KAH7303411.1"/>
    </source>
</evidence>
<dbReference type="PANTHER" id="PTHR24148:SF64">
    <property type="entry name" value="HETEROKARYON INCOMPATIBILITY DOMAIN-CONTAINING PROTEIN"/>
    <property type="match status" value="1"/>
</dbReference>
<dbReference type="InterPro" id="IPR010730">
    <property type="entry name" value="HET"/>
</dbReference>
<accession>A0A8K0SD13</accession>
<dbReference type="PANTHER" id="PTHR24148">
    <property type="entry name" value="ANKYRIN REPEAT DOMAIN-CONTAINING PROTEIN 39 HOMOLOG-RELATED"/>
    <property type="match status" value="1"/>
</dbReference>
<name>A0A8K0SD13_9HYPO</name>
<evidence type="ECO:0000313" key="3">
    <source>
        <dbReference type="Proteomes" id="UP000813444"/>
    </source>
</evidence>